<reference evidence="2 3" key="1">
    <citation type="journal article" date="2018" name="Front. Plant Sci.">
        <title>Red Clover (Trifolium pratense) and Zigzag Clover (T. medium) - A Picture of Genomic Similarities and Differences.</title>
        <authorList>
            <person name="Dluhosova J."/>
            <person name="Istvanek J."/>
            <person name="Nedelnik J."/>
            <person name="Repkova J."/>
        </authorList>
    </citation>
    <scope>NUCLEOTIDE SEQUENCE [LARGE SCALE GENOMIC DNA]</scope>
    <source>
        <strain evidence="3">cv. 10/8</strain>
        <tissue evidence="2">Leaf</tissue>
    </source>
</reference>
<feature type="transmembrane region" description="Helical" evidence="1">
    <location>
        <begin position="182"/>
        <end position="201"/>
    </location>
</feature>
<feature type="non-terminal residue" evidence="2">
    <location>
        <position position="230"/>
    </location>
</feature>
<sequence length="230" mass="25661">MMLSQAILPPQLLHLNRKHRVLPTTSLNCRRKILPSRIMSSKAVLPPTVANFSLLADYLANSEAADVYEQLNRNITTAVLTKLGFSKEDISRLTHDEISHIMELGCLQIPNYELSSIITAEVYKLPTGKHKRFVKAVLVHEFPFAKFLVDLLIPTNPRDEEDKESVPSAAHAPLRPQQTHRFLSIVVPLGLTCVFGVICFISSKMKKGGHPVTPAIDVAHDLQIVETDDQ</sequence>
<keyword evidence="3" id="KW-1185">Reference proteome</keyword>
<dbReference type="EMBL" id="LXQA010002742">
    <property type="protein sequence ID" value="MCH81766.1"/>
    <property type="molecule type" value="Genomic_DNA"/>
</dbReference>
<evidence type="ECO:0000256" key="1">
    <source>
        <dbReference type="SAM" id="Phobius"/>
    </source>
</evidence>
<keyword evidence="1" id="KW-0472">Membrane</keyword>
<organism evidence="2 3">
    <name type="scientific">Trifolium medium</name>
    <dbReference type="NCBI Taxonomy" id="97028"/>
    <lineage>
        <taxon>Eukaryota</taxon>
        <taxon>Viridiplantae</taxon>
        <taxon>Streptophyta</taxon>
        <taxon>Embryophyta</taxon>
        <taxon>Tracheophyta</taxon>
        <taxon>Spermatophyta</taxon>
        <taxon>Magnoliopsida</taxon>
        <taxon>eudicotyledons</taxon>
        <taxon>Gunneridae</taxon>
        <taxon>Pentapetalae</taxon>
        <taxon>rosids</taxon>
        <taxon>fabids</taxon>
        <taxon>Fabales</taxon>
        <taxon>Fabaceae</taxon>
        <taxon>Papilionoideae</taxon>
        <taxon>50 kb inversion clade</taxon>
        <taxon>NPAAA clade</taxon>
        <taxon>Hologalegina</taxon>
        <taxon>IRL clade</taxon>
        <taxon>Trifolieae</taxon>
        <taxon>Trifolium</taxon>
    </lineage>
</organism>
<keyword evidence="1" id="KW-1133">Transmembrane helix</keyword>
<protein>
    <submittedName>
        <fullName evidence="2">Uncharacterized protein</fullName>
    </submittedName>
</protein>
<name>A0A392M3B4_9FABA</name>
<evidence type="ECO:0000313" key="2">
    <source>
        <dbReference type="EMBL" id="MCH81766.1"/>
    </source>
</evidence>
<dbReference type="AlphaFoldDB" id="A0A392M3B4"/>
<dbReference type="Proteomes" id="UP000265520">
    <property type="component" value="Unassembled WGS sequence"/>
</dbReference>
<proteinExistence type="predicted"/>
<evidence type="ECO:0000313" key="3">
    <source>
        <dbReference type="Proteomes" id="UP000265520"/>
    </source>
</evidence>
<comment type="caution">
    <text evidence="2">The sequence shown here is derived from an EMBL/GenBank/DDBJ whole genome shotgun (WGS) entry which is preliminary data.</text>
</comment>
<keyword evidence="1" id="KW-0812">Transmembrane</keyword>
<accession>A0A392M3B4</accession>
<gene>
    <name evidence="2" type="ORF">A2U01_0002558</name>
</gene>